<keyword evidence="9" id="KW-1185">Reference proteome</keyword>
<organism evidence="8 9">
    <name type="scientific">Aulographum hederae CBS 113979</name>
    <dbReference type="NCBI Taxonomy" id="1176131"/>
    <lineage>
        <taxon>Eukaryota</taxon>
        <taxon>Fungi</taxon>
        <taxon>Dikarya</taxon>
        <taxon>Ascomycota</taxon>
        <taxon>Pezizomycotina</taxon>
        <taxon>Dothideomycetes</taxon>
        <taxon>Pleosporomycetidae</taxon>
        <taxon>Aulographales</taxon>
        <taxon>Aulographaceae</taxon>
    </lineage>
</organism>
<sequence>MAPLKQRDPSIEHTTEYEEFIEKLAAWHEERGTIFEREPKVGPRHIDLLKLYKRVTEEGGYDAVSDTKGNKLAWRRLAAEFLPSNANITQLAFMVKSAYYKNVASYEIKHFHGKEPPPKEILEDVTAKGGDLLNRTLENYVRPSNREADNLMNGNDSDDSEDGKTPRDDHMDIDDPGSTSGRVTRALRNAPPQRVLFNSEMSVGRQTRHSANHGKSSTPDEFSGHHQANGTYAAKLLKYEPQPIIPSKVQPVQTPQNAPDSFKNMASRVAALKAARGLKAGIASRPMAPGTGFTGPNIYMRLLMSLKSPLHEEKEYALHHLVKVSHERGDKYKFAEFPSLAEALMEVVLAVGRFYYDMAGWQVCYAVGRDVSEEVDVLDGRTGTSNLLEKIRALAEKRESDELLPTEDSKTLNQICEAALTLRNMLMLEENARYLAKLPLVKDVVVICLNLPLRPSAMEIRYYGLEMAEQLTRYYVLETRDPLYVSLIGFIKSRDRGSITTALRALSNIANEYDFAINKMEGISNDTLAKVVQMASLLSDESLKLAIMDWLFVYTAYYPNVETLAESDLSLVDLVKFLVDSLVYNPRLEEKVYQAKSSPKVVPVPEDPPLVPPDLLEEICATGDEREQSSAWMKTCFVEDPFGEITQIKLWQAYQQAFNSDHVPPGVQQRHMNAKDFITNVSNTFPGATAQVLAGPPPKYTIKGISPRETLVDLKGRPYLRCLWSVQDGYKVRACGQHFQKQLPLWQHVARDHLGLRQISETSFTRDENSQARNTCFWSSCNKRIGTGPGELLNHIETHLPDSSPKWQTHISHNLSDSSSTNGTGAATFTLTKKLVWWNTPLDDSPAAGISTAAILVLFNLARQLPRVDRATRQSLGLTPAGQDVDMKFVGKNESLMHKCFAGVRDEIFWVAAHNRSLHVQVAELVALVPTGGGW</sequence>
<dbReference type="PANTHER" id="PTHR22970:SF14">
    <property type="entry name" value="AT-RICH INTERACTIVE DOMAIN-CONTAINING PROTEIN 2"/>
    <property type="match status" value="1"/>
</dbReference>
<dbReference type="PROSITE" id="PS51526">
    <property type="entry name" value="RFX_DBD"/>
    <property type="match status" value="1"/>
</dbReference>
<feature type="domain" description="RFX-type winged-helix" evidence="7">
    <location>
        <begin position="629"/>
        <end position="709"/>
    </location>
</feature>
<dbReference type="GO" id="GO:0006325">
    <property type="term" value="P:chromatin organization"/>
    <property type="evidence" value="ECO:0007669"/>
    <property type="project" value="UniProtKB-KW"/>
</dbReference>
<dbReference type="EMBL" id="ML977188">
    <property type="protein sequence ID" value="KAF1982097.1"/>
    <property type="molecule type" value="Genomic_DNA"/>
</dbReference>
<dbReference type="SUPFAM" id="SSF48371">
    <property type="entry name" value="ARM repeat"/>
    <property type="match status" value="1"/>
</dbReference>
<proteinExistence type="predicted"/>
<evidence type="ECO:0000256" key="2">
    <source>
        <dbReference type="ARBA" id="ARBA00023015"/>
    </source>
</evidence>
<evidence type="ECO:0008006" key="10">
    <source>
        <dbReference type="Google" id="ProtNLM"/>
    </source>
</evidence>
<accession>A0A6G1GMW2</accession>
<dbReference type="Proteomes" id="UP000800041">
    <property type="component" value="Unassembled WGS sequence"/>
</dbReference>
<evidence type="ECO:0000256" key="3">
    <source>
        <dbReference type="ARBA" id="ARBA00023163"/>
    </source>
</evidence>
<dbReference type="GO" id="GO:0016586">
    <property type="term" value="C:RSC-type complex"/>
    <property type="evidence" value="ECO:0007669"/>
    <property type="project" value="TreeGrafter"/>
</dbReference>
<gene>
    <name evidence="8" type="ORF">K402DRAFT_341103</name>
</gene>
<dbReference type="CDD" id="cd16100">
    <property type="entry name" value="ARID"/>
    <property type="match status" value="1"/>
</dbReference>
<dbReference type="InterPro" id="IPR001606">
    <property type="entry name" value="ARID_dom"/>
</dbReference>
<evidence type="ECO:0000256" key="5">
    <source>
        <dbReference type="SAM" id="MobiDB-lite"/>
    </source>
</evidence>
<dbReference type="InterPro" id="IPR052406">
    <property type="entry name" value="Chromatin_Remodeling_Comp"/>
</dbReference>
<dbReference type="Gene3D" id="3.30.160.60">
    <property type="entry name" value="Classic Zinc Finger"/>
    <property type="match status" value="1"/>
</dbReference>
<dbReference type="Pfam" id="PF01388">
    <property type="entry name" value="ARID"/>
    <property type="match status" value="1"/>
</dbReference>
<dbReference type="PROSITE" id="PS51011">
    <property type="entry name" value="ARID"/>
    <property type="match status" value="1"/>
</dbReference>
<dbReference type="PANTHER" id="PTHR22970">
    <property type="entry name" value="AT-RICH INTERACTIVE DOMAIN-CONTAINING PROTEIN 2"/>
    <property type="match status" value="1"/>
</dbReference>
<keyword evidence="1" id="KW-0156">Chromatin regulator</keyword>
<dbReference type="AlphaFoldDB" id="A0A6G1GMW2"/>
<evidence type="ECO:0000259" key="7">
    <source>
        <dbReference type="PROSITE" id="PS51526"/>
    </source>
</evidence>
<keyword evidence="3" id="KW-0804">Transcription</keyword>
<dbReference type="InterPro" id="IPR016024">
    <property type="entry name" value="ARM-type_fold"/>
</dbReference>
<protein>
    <recommendedName>
        <fullName evidence="10">RSC complex subunit Rsc9</fullName>
    </recommendedName>
</protein>
<dbReference type="SMART" id="SM00501">
    <property type="entry name" value="BRIGHT"/>
    <property type="match status" value="1"/>
</dbReference>
<reference evidence="8" key="1">
    <citation type="journal article" date="2020" name="Stud. Mycol.">
        <title>101 Dothideomycetes genomes: a test case for predicting lifestyles and emergence of pathogens.</title>
        <authorList>
            <person name="Haridas S."/>
            <person name="Albert R."/>
            <person name="Binder M."/>
            <person name="Bloem J."/>
            <person name="Labutti K."/>
            <person name="Salamov A."/>
            <person name="Andreopoulos B."/>
            <person name="Baker S."/>
            <person name="Barry K."/>
            <person name="Bills G."/>
            <person name="Bluhm B."/>
            <person name="Cannon C."/>
            <person name="Castanera R."/>
            <person name="Culley D."/>
            <person name="Daum C."/>
            <person name="Ezra D."/>
            <person name="Gonzalez J."/>
            <person name="Henrissat B."/>
            <person name="Kuo A."/>
            <person name="Liang C."/>
            <person name="Lipzen A."/>
            <person name="Lutzoni F."/>
            <person name="Magnuson J."/>
            <person name="Mondo S."/>
            <person name="Nolan M."/>
            <person name="Ohm R."/>
            <person name="Pangilinan J."/>
            <person name="Park H.-J."/>
            <person name="Ramirez L."/>
            <person name="Alfaro M."/>
            <person name="Sun H."/>
            <person name="Tritt A."/>
            <person name="Yoshinaga Y."/>
            <person name="Zwiers L.-H."/>
            <person name="Turgeon B."/>
            <person name="Goodwin S."/>
            <person name="Spatafora J."/>
            <person name="Crous P."/>
            <person name="Grigoriev I."/>
        </authorList>
    </citation>
    <scope>NUCLEOTIDE SEQUENCE</scope>
    <source>
        <strain evidence="8">CBS 113979</strain>
    </source>
</reference>
<feature type="domain" description="ARID" evidence="6">
    <location>
        <begin position="14"/>
        <end position="111"/>
    </location>
</feature>
<feature type="region of interest" description="Disordered" evidence="5">
    <location>
        <begin position="142"/>
        <end position="226"/>
    </location>
</feature>
<evidence type="ECO:0000313" key="8">
    <source>
        <dbReference type="EMBL" id="KAF1982097.1"/>
    </source>
</evidence>
<dbReference type="InterPro" id="IPR036431">
    <property type="entry name" value="ARID_dom_sf"/>
</dbReference>
<dbReference type="SUPFAM" id="SSF46774">
    <property type="entry name" value="ARID-like"/>
    <property type="match status" value="1"/>
</dbReference>
<feature type="compositionally biased region" description="Polar residues" evidence="5">
    <location>
        <begin position="213"/>
        <end position="226"/>
    </location>
</feature>
<name>A0A6G1GMW2_9PEZI</name>
<dbReference type="OrthoDB" id="338531at2759"/>
<dbReference type="Gene3D" id="1.10.150.60">
    <property type="entry name" value="ARID DNA-binding domain"/>
    <property type="match status" value="1"/>
</dbReference>
<keyword evidence="2" id="KW-0805">Transcription regulation</keyword>
<dbReference type="GO" id="GO:0003677">
    <property type="term" value="F:DNA binding"/>
    <property type="evidence" value="ECO:0007669"/>
    <property type="project" value="InterPro"/>
</dbReference>
<dbReference type="InterPro" id="IPR003150">
    <property type="entry name" value="DNA-bd_RFX"/>
</dbReference>
<evidence type="ECO:0000313" key="9">
    <source>
        <dbReference type="Proteomes" id="UP000800041"/>
    </source>
</evidence>
<evidence type="ECO:0000256" key="1">
    <source>
        <dbReference type="ARBA" id="ARBA00022853"/>
    </source>
</evidence>
<dbReference type="SMART" id="SM01014">
    <property type="entry name" value="ARID"/>
    <property type="match status" value="1"/>
</dbReference>
<dbReference type="GO" id="GO:0006355">
    <property type="term" value="P:regulation of DNA-templated transcription"/>
    <property type="evidence" value="ECO:0007669"/>
    <property type="project" value="InterPro"/>
</dbReference>
<evidence type="ECO:0000259" key="6">
    <source>
        <dbReference type="PROSITE" id="PS51011"/>
    </source>
</evidence>
<evidence type="ECO:0000256" key="4">
    <source>
        <dbReference type="ARBA" id="ARBA00023242"/>
    </source>
</evidence>
<keyword evidence="4" id="KW-0539">Nucleus</keyword>
<dbReference type="FunFam" id="1.10.150.60:FF:000021">
    <property type="entry name" value="Chromatin structure-remodeling complex subunit rsc9"/>
    <property type="match status" value="1"/>
</dbReference>